<dbReference type="Pfam" id="PF09835">
    <property type="entry name" value="DUF2062"/>
    <property type="match status" value="1"/>
</dbReference>
<keyword evidence="1" id="KW-1133">Transmembrane helix</keyword>
<keyword evidence="1" id="KW-0812">Transmembrane</keyword>
<dbReference type="KEGG" id="gso:PH603_08225"/>
<dbReference type="AlphaFoldDB" id="A0AAF0BN94"/>
<dbReference type="RefSeq" id="WP_289505597.1">
    <property type="nucleotide sequence ID" value="NZ_CP116805.1"/>
</dbReference>
<feature type="domain" description="DUF2062" evidence="2">
    <location>
        <begin position="27"/>
        <end position="175"/>
    </location>
</feature>
<evidence type="ECO:0000313" key="3">
    <source>
        <dbReference type="EMBL" id="WCL55740.1"/>
    </source>
</evidence>
<feature type="transmembrane region" description="Helical" evidence="1">
    <location>
        <begin position="46"/>
        <end position="74"/>
    </location>
</feature>
<protein>
    <submittedName>
        <fullName evidence="3">DUF2062 domain-containing protein</fullName>
    </submittedName>
</protein>
<dbReference type="PANTHER" id="PTHR40547">
    <property type="entry name" value="SLL0298 PROTEIN"/>
    <property type="match status" value="1"/>
</dbReference>
<gene>
    <name evidence="3" type="ORF">PH603_08225</name>
</gene>
<dbReference type="Proteomes" id="UP001217500">
    <property type="component" value="Chromosome"/>
</dbReference>
<evidence type="ECO:0000259" key="2">
    <source>
        <dbReference type="Pfam" id="PF09835"/>
    </source>
</evidence>
<feature type="transmembrane region" description="Helical" evidence="1">
    <location>
        <begin position="80"/>
        <end position="101"/>
    </location>
</feature>
<name>A0AAF0BN94_9PROT</name>
<dbReference type="InterPro" id="IPR018639">
    <property type="entry name" value="DUF2062"/>
</dbReference>
<dbReference type="EMBL" id="CP116805">
    <property type="protein sequence ID" value="WCL55740.1"/>
    <property type="molecule type" value="Genomic_DNA"/>
</dbReference>
<keyword evidence="4" id="KW-1185">Reference proteome</keyword>
<organism evidence="3 4">
    <name type="scientific">Gimibacter soli</name>
    <dbReference type="NCBI Taxonomy" id="3024400"/>
    <lineage>
        <taxon>Bacteria</taxon>
        <taxon>Pseudomonadati</taxon>
        <taxon>Pseudomonadota</taxon>
        <taxon>Alphaproteobacteria</taxon>
        <taxon>Kordiimonadales</taxon>
        <taxon>Temperatibacteraceae</taxon>
        <taxon>Gimibacter</taxon>
    </lineage>
</organism>
<proteinExistence type="predicted"/>
<sequence length="210" mass="23253">MLFKSRTRKSFWRRVADFFWPRTGIVRSSKYIWHRVARLPGTPHSIAAGFASGAAVSFTPFLGFHFLLAFGLAWATRGNLLAAAIGTAVGNPWTFPIFFAMTAKIGTSILGGNPNLIPMPSWSWGAFLDAPLDYAAALFSLLFPMIIGGLPMAIIAWIIFYAVIKTFLVKYRSRRALRLKARSERLAAAVASMERQSEILAKATYDETNS</sequence>
<reference evidence="3" key="1">
    <citation type="submission" date="2023-01" db="EMBL/GenBank/DDBJ databases">
        <title>The genome sequence of Kordiimonadaceae bacterium 6D33.</title>
        <authorList>
            <person name="Liu Y."/>
        </authorList>
    </citation>
    <scope>NUCLEOTIDE SEQUENCE</scope>
    <source>
        <strain evidence="3">6D33</strain>
    </source>
</reference>
<dbReference type="PANTHER" id="PTHR40547:SF1">
    <property type="entry name" value="SLL0298 PROTEIN"/>
    <property type="match status" value="1"/>
</dbReference>
<evidence type="ECO:0000256" key="1">
    <source>
        <dbReference type="SAM" id="Phobius"/>
    </source>
</evidence>
<feature type="transmembrane region" description="Helical" evidence="1">
    <location>
        <begin position="149"/>
        <end position="168"/>
    </location>
</feature>
<evidence type="ECO:0000313" key="4">
    <source>
        <dbReference type="Proteomes" id="UP001217500"/>
    </source>
</evidence>
<keyword evidence="1" id="KW-0472">Membrane</keyword>
<accession>A0AAF0BN94</accession>